<dbReference type="GO" id="GO:0051607">
    <property type="term" value="P:defense response to virus"/>
    <property type="evidence" value="ECO:0007669"/>
    <property type="project" value="UniProtKB-KW"/>
</dbReference>
<dbReference type="Pfam" id="PF12469">
    <property type="entry name" value="Cmr2_N"/>
    <property type="match status" value="1"/>
</dbReference>
<name>A0A7U7J3S3_9GAMM</name>
<dbReference type="Gene3D" id="3.30.70.2220">
    <property type="entry name" value="CRISPR-Cas system, Cmr2 subunit, D1 domain, cysteine cluster"/>
    <property type="match status" value="1"/>
</dbReference>
<dbReference type="Gene3D" id="3.30.70.270">
    <property type="match status" value="1"/>
</dbReference>
<dbReference type="AlphaFoldDB" id="A0A7U7J3S3"/>
<dbReference type="InterPro" id="IPR013407">
    <property type="entry name" value="CRISPR-assoc_prot_Cmr2"/>
</dbReference>
<organism evidence="4 5">
    <name type="scientific">Candidatus Contendobacter odensis Run_B_J11</name>
    <dbReference type="NCBI Taxonomy" id="1400861"/>
    <lineage>
        <taxon>Bacteria</taxon>
        <taxon>Pseudomonadati</taxon>
        <taxon>Pseudomonadota</taxon>
        <taxon>Gammaproteobacteria</taxon>
        <taxon>Candidatus Competibacteraceae</taxon>
        <taxon>Candidatus Contendibacter</taxon>
    </lineage>
</organism>
<dbReference type="OrthoDB" id="9758700at2"/>
<dbReference type="InterPro" id="IPR054767">
    <property type="entry name" value="Cas10-Cmr2_palm2"/>
</dbReference>
<evidence type="ECO:0000256" key="1">
    <source>
        <dbReference type="ARBA" id="ARBA00022741"/>
    </source>
</evidence>
<evidence type="ECO:0000313" key="4">
    <source>
        <dbReference type="EMBL" id="CDH46476.1"/>
    </source>
</evidence>
<protein>
    <submittedName>
        <fullName evidence="4">CRISPR-associated protein, Crm2 family</fullName>
    </submittedName>
</protein>
<comment type="caution">
    <text evidence="4">The sequence shown here is derived from an EMBL/GenBank/DDBJ whole genome shotgun (WGS) entry which is preliminary data.</text>
</comment>
<gene>
    <name evidence="4" type="ORF">BN874_460097</name>
</gene>
<dbReference type="EMBL" id="CBTK010000261">
    <property type="protein sequence ID" value="CDH46476.1"/>
    <property type="molecule type" value="Genomic_DNA"/>
</dbReference>
<dbReference type="InterPro" id="IPR043128">
    <property type="entry name" value="Rev_trsase/Diguanyl_cyclase"/>
</dbReference>
<dbReference type="InterPro" id="IPR038242">
    <property type="entry name" value="Cmr2_N"/>
</dbReference>
<dbReference type="NCBIfam" id="TIGR02577">
    <property type="entry name" value="cas_TM1794_Cmr2"/>
    <property type="match status" value="1"/>
</dbReference>
<dbReference type="PROSITE" id="PS50887">
    <property type="entry name" value="GGDEF"/>
    <property type="match status" value="1"/>
</dbReference>
<accession>A0A7U7J3S3</accession>
<dbReference type="InterPro" id="IPR000160">
    <property type="entry name" value="GGDEF_dom"/>
</dbReference>
<keyword evidence="5" id="KW-1185">Reference proteome</keyword>
<feature type="domain" description="GGDEF" evidence="3">
    <location>
        <begin position="351"/>
        <end position="479"/>
    </location>
</feature>
<dbReference type="RefSeq" id="WP_034435136.1">
    <property type="nucleotide sequence ID" value="NZ_CBTK010000261.1"/>
</dbReference>
<sequence length="637" mass="71661">MTDRTFHFTLGPVQGFVAQARRTRDFWAGSFLLSWLAGAAMQTVIAQKGTIVFPTADEDYLGWLHSKRGGKPPRQGGIPNRFKATVGEHFQPVLIEQAVRDAWRAVAEMVWRKDLARHCQRYPDSRVIWDRQIHGFWEIAWALGDDDSLLDRRKNWRTQLAPDEAGIKCSVMAGWQELSGLLAPDTKALKSVLEAFWQPIREQCGRDLADDETLCAIAFVKRRFPHYFEQVRVEKMPGDWTLHGWTVKPQTPSTLDLAAANWLARVVREGSETVLDRLHDAADALFAPSDCGVHRLRCVKDAYRARGLTHLNSSALFGHVLDNKKECPDQATARAMKQAIKALNLKEPPSPFYAILLMDGDRLGELLRKSGSAVSKALDRFTGKVPHIVDRHNGFLIYAGGDDVLALLPLEDALQCAAVVRQCYLDAFAAQNLESTISAAVEYAHVKMPLTRILGDSHKLLDEVAKEQRGRDALAVRVWKPGGQALEWAMPWARVFDQDGKLAIEQLAMQFTRDDTAVTDKEDDRFSSKFFYKIREHFDLLNPLRSKPGQAEEAVIFDDNDALSLLAVDYLASGIDKGRPDKLKIKDAERIIQPLLEQCRPVVRHKNDSTVSFSTSKRLEADGALLVRFLAHKGVER</sequence>
<dbReference type="GO" id="GO:0000166">
    <property type="term" value="F:nucleotide binding"/>
    <property type="evidence" value="ECO:0007669"/>
    <property type="project" value="UniProtKB-KW"/>
</dbReference>
<evidence type="ECO:0000259" key="3">
    <source>
        <dbReference type="PROSITE" id="PS50887"/>
    </source>
</evidence>
<proteinExistence type="predicted"/>
<reference evidence="4 5" key="1">
    <citation type="journal article" date="2014" name="ISME J.">
        <title>Candidatus Competibacter-lineage genomes retrieved from metagenomes reveal functional metabolic diversity.</title>
        <authorList>
            <person name="McIlroy S.J."/>
            <person name="Albertsen M."/>
            <person name="Andresen E.K."/>
            <person name="Saunders A.M."/>
            <person name="Kristiansen R."/>
            <person name="Stokholm-Bjerregaard M."/>
            <person name="Nielsen K.L."/>
            <person name="Nielsen P.H."/>
        </authorList>
    </citation>
    <scope>NUCLEOTIDE SEQUENCE [LARGE SCALE GENOMIC DNA]</scope>
    <source>
        <strain evidence="4 5">Run_B_J11</strain>
    </source>
</reference>
<evidence type="ECO:0000313" key="5">
    <source>
        <dbReference type="Proteomes" id="UP000019184"/>
    </source>
</evidence>
<dbReference type="Proteomes" id="UP000019184">
    <property type="component" value="Unassembled WGS sequence"/>
</dbReference>
<keyword evidence="2" id="KW-0051">Antiviral defense</keyword>
<evidence type="ECO:0000256" key="2">
    <source>
        <dbReference type="ARBA" id="ARBA00023118"/>
    </source>
</evidence>
<dbReference type="InterPro" id="IPR024615">
    <property type="entry name" value="CRISPR-assoc_Cmr2_N"/>
</dbReference>
<keyword evidence="1" id="KW-0547">Nucleotide-binding</keyword>
<dbReference type="Pfam" id="PF22335">
    <property type="entry name" value="Cas10-Cmr2_palm2"/>
    <property type="match status" value="1"/>
</dbReference>